<reference evidence="2" key="1">
    <citation type="submission" date="2022-08" db="UniProtKB">
        <authorList>
            <consortium name="EnsemblMetazoa"/>
        </authorList>
    </citation>
    <scope>IDENTIFICATION</scope>
</reference>
<protein>
    <submittedName>
        <fullName evidence="2">Uncharacterized protein</fullName>
    </submittedName>
</protein>
<sequence length="167" mass="16837">LASHLAGQQRDKSCSAAQQYTTTNHYHHHHTPPISDGMNMKKFMTTTKTPAAVATVAGSSPSPPAAFVCETMPLQGAVRNGSPASSERTEGPATSGPPPTPTPTSTASGQPGAPVDETLVTTQGAANAKGSSSLGRGAPSTVGDTASTSASSSTGVVKMCGYLKKKR</sequence>
<feature type="region of interest" description="Disordered" evidence="1">
    <location>
        <begin position="73"/>
        <end position="167"/>
    </location>
</feature>
<dbReference type="Proteomes" id="UP000075882">
    <property type="component" value="Unassembled WGS sequence"/>
</dbReference>
<feature type="compositionally biased region" description="Polar residues" evidence="1">
    <location>
        <begin position="119"/>
        <end position="134"/>
    </location>
</feature>
<dbReference type="AlphaFoldDB" id="A0A8W7PB28"/>
<dbReference type="EnsemblMetazoa" id="ACOM028902-RA">
    <property type="protein sequence ID" value="ACOM028902-PA.1"/>
    <property type="gene ID" value="ACOM028902"/>
</dbReference>
<feature type="compositionally biased region" description="Low complexity" evidence="1">
    <location>
        <begin position="140"/>
        <end position="157"/>
    </location>
</feature>
<accession>A0A8W7PB28</accession>
<name>A0A8W7PB28_ANOCL</name>
<evidence type="ECO:0000256" key="1">
    <source>
        <dbReference type="SAM" id="MobiDB-lite"/>
    </source>
</evidence>
<proteinExistence type="predicted"/>
<dbReference type="VEuPathDB" id="VectorBase:ACON2_034417"/>
<evidence type="ECO:0000313" key="2">
    <source>
        <dbReference type="EnsemblMetazoa" id="ACOM028902-PA.1"/>
    </source>
</evidence>
<organism evidence="2">
    <name type="scientific">Anopheles coluzzii</name>
    <name type="common">African malaria mosquito</name>
    <dbReference type="NCBI Taxonomy" id="1518534"/>
    <lineage>
        <taxon>Eukaryota</taxon>
        <taxon>Metazoa</taxon>
        <taxon>Ecdysozoa</taxon>
        <taxon>Arthropoda</taxon>
        <taxon>Hexapoda</taxon>
        <taxon>Insecta</taxon>
        <taxon>Pterygota</taxon>
        <taxon>Neoptera</taxon>
        <taxon>Endopterygota</taxon>
        <taxon>Diptera</taxon>
        <taxon>Nematocera</taxon>
        <taxon>Culicoidea</taxon>
        <taxon>Culicidae</taxon>
        <taxon>Anophelinae</taxon>
        <taxon>Anopheles</taxon>
    </lineage>
</organism>